<name>A0A4Z0YR96_9PEZI</name>
<evidence type="ECO:0000313" key="3">
    <source>
        <dbReference type="EMBL" id="TGJ80086.1"/>
    </source>
</evidence>
<comment type="caution">
    <text evidence="3">The sequence shown here is derived from an EMBL/GenBank/DDBJ whole genome shotgun (WGS) entry which is preliminary data.</text>
</comment>
<feature type="compositionally biased region" description="Low complexity" evidence="1">
    <location>
        <begin position="11"/>
        <end position="28"/>
    </location>
</feature>
<dbReference type="Pfam" id="PF20516">
    <property type="entry name" value="PDDEXK_12"/>
    <property type="match status" value="1"/>
</dbReference>
<sequence>MLQTSTLPSLTSARSPTRSTNSSTRSTSPVKGVDDLLRLEKPVQWNPVDMNDLQRKMQNCMPIGNTTAVPHFLQSLIGHLNYKYIPREMREIVKQISPLESTLDLLFTDADTTTPTLSQSQSQSYIQFVIQPFGPQISNSGELVQAAQRLALLAEFTNLQSIVTKTNEFNTLSRSEAAWNEKVHGPMLDLAVLHTSNIAVENVTRANIAGRFIPSSAATYDAQFNGRMIDYALVLRPEPGLNERLLDFVSHLDYPTFNQTNYPPLRTWPTGIFVETKAKEHGQCIAEAKIQLGIWAASWFNRVARFPEKTPSSNTSSKPPLPFVPILLVDRGSWEVYFAFDDRSRYDICGPIEMGNTKSLKDAYRLLAGLRDLTQWMATEFRVWVELCLAEAESLY</sequence>
<dbReference type="InterPro" id="IPR046797">
    <property type="entry name" value="PDDEXK_12"/>
</dbReference>
<dbReference type="OrthoDB" id="4161186at2759"/>
<dbReference type="Proteomes" id="UP000297716">
    <property type="component" value="Unassembled WGS sequence"/>
</dbReference>
<evidence type="ECO:0000313" key="4">
    <source>
        <dbReference type="Proteomes" id="UP000297716"/>
    </source>
</evidence>
<feature type="domain" description="PD-(D/E)XK nuclease-like" evidence="2">
    <location>
        <begin position="151"/>
        <end position="382"/>
    </location>
</feature>
<dbReference type="AlphaFoldDB" id="A0A4Z0YR96"/>
<evidence type="ECO:0000256" key="1">
    <source>
        <dbReference type="SAM" id="MobiDB-lite"/>
    </source>
</evidence>
<evidence type="ECO:0000259" key="2">
    <source>
        <dbReference type="Pfam" id="PF20516"/>
    </source>
</evidence>
<feature type="region of interest" description="Disordered" evidence="1">
    <location>
        <begin position="1"/>
        <end position="33"/>
    </location>
</feature>
<keyword evidence="4" id="KW-1185">Reference proteome</keyword>
<accession>A0A4Z0YR96</accession>
<organism evidence="3 4">
    <name type="scientific">Xylaria hypoxylon</name>
    <dbReference type="NCBI Taxonomy" id="37992"/>
    <lineage>
        <taxon>Eukaryota</taxon>
        <taxon>Fungi</taxon>
        <taxon>Dikarya</taxon>
        <taxon>Ascomycota</taxon>
        <taxon>Pezizomycotina</taxon>
        <taxon>Sordariomycetes</taxon>
        <taxon>Xylariomycetidae</taxon>
        <taxon>Xylariales</taxon>
        <taxon>Xylariaceae</taxon>
        <taxon>Xylaria</taxon>
    </lineage>
</organism>
<dbReference type="STRING" id="37992.A0A4Z0YR96"/>
<dbReference type="EMBL" id="SKBN01000242">
    <property type="protein sequence ID" value="TGJ80086.1"/>
    <property type="molecule type" value="Genomic_DNA"/>
</dbReference>
<feature type="compositionally biased region" description="Polar residues" evidence="1">
    <location>
        <begin position="1"/>
        <end position="10"/>
    </location>
</feature>
<reference evidence="3 4" key="1">
    <citation type="submission" date="2019-03" db="EMBL/GenBank/DDBJ databases">
        <title>Draft genome sequence of Xylaria hypoxylon DSM 108379, a ubiquitous saprotrophic-parasitic fungi on hardwood.</title>
        <authorList>
            <person name="Buettner E."/>
            <person name="Leonhardt S."/>
            <person name="Gebauer A.M."/>
            <person name="Liers C."/>
            <person name="Hofrichter M."/>
            <person name="Kellner H."/>
        </authorList>
    </citation>
    <scope>NUCLEOTIDE SEQUENCE [LARGE SCALE GENOMIC DNA]</scope>
    <source>
        <strain evidence="3 4">DSM 108379</strain>
    </source>
</reference>
<protein>
    <recommendedName>
        <fullName evidence="2">PD-(D/E)XK nuclease-like domain-containing protein</fullName>
    </recommendedName>
</protein>
<gene>
    <name evidence="3" type="ORF">E0Z10_g8676</name>
</gene>
<proteinExistence type="predicted"/>